<gene>
    <name evidence="1" type="ORF">CC78DRAFT_530179</name>
</gene>
<evidence type="ECO:0000313" key="1">
    <source>
        <dbReference type="EMBL" id="KAF2268258.1"/>
    </source>
</evidence>
<protein>
    <submittedName>
        <fullName evidence="1">Uncharacterized protein</fullName>
    </submittedName>
</protein>
<evidence type="ECO:0000313" key="2">
    <source>
        <dbReference type="Proteomes" id="UP000800093"/>
    </source>
</evidence>
<accession>A0A9P4N711</accession>
<reference evidence="2" key="1">
    <citation type="journal article" date="2020" name="Stud. Mycol.">
        <title>101 Dothideomycetes genomes: A test case for predicting lifestyles and emergence of pathogens.</title>
        <authorList>
            <person name="Haridas S."/>
            <person name="Albert R."/>
            <person name="Binder M."/>
            <person name="Bloem J."/>
            <person name="LaButti K."/>
            <person name="Salamov A."/>
            <person name="Andreopoulos B."/>
            <person name="Baker S."/>
            <person name="Barry K."/>
            <person name="Bills G."/>
            <person name="Bluhm B."/>
            <person name="Cannon C."/>
            <person name="Castanera R."/>
            <person name="Culley D."/>
            <person name="Daum C."/>
            <person name="Ezra D."/>
            <person name="Gonzalez J."/>
            <person name="Henrissat B."/>
            <person name="Kuo A."/>
            <person name="Liang C."/>
            <person name="Lipzen A."/>
            <person name="Lutzoni F."/>
            <person name="Magnuson J."/>
            <person name="Mondo S."/>
            <person name="Nolan M."/>
            <person name="Ohm R."/>
            <person name="Pangilinan J."/>
            <person name="Park H.-J."/>
            <person name="Ramirez L."/>
            <person name="Alfaro M."/>
            <person name="Sun H."/>
            <person name="Tritt A."/>
            <person name="Yoshinaga Y."/>
            <person name="Zwiers L.-H."/>
            <person name="Turgeon B."/>
            <person name="Goodwin S."/>
            <person name="Spatafora J."/>
            <person name="Crous P."/>
            <person name="Grigoriev I."/>
        </authorList>
    </citation>
    <scope>NUCLEOTIDE SEQUENCE [LARGE SCALE GENOMIC DNA]</scope>
    <source>
        <strain evidence="2">CBS 304.66</strain>
    </source>
</reference>
<organism evidence="1 2">
    <name type="scientific">Lojkania enalia</name>
    <dbReference type="NCBI Taxonomy" id="147567"/>
    <lineage>
        <taxon>Eukaryota</taxon>
        <taxon>Fungi</taxon>
        <taxon>Dikarya</taxon>
        <taxon>Ascomycota</taxon>
        <taxon>Pezizomycotina</taxon>
        <taxon>Dothideomycetes</taxon>
        <taxon>Pleosporomycetidae</taxon>
        <taxon>Pleosporales</taxon>
        <taxon>Pleosporales incertae sedis</taxon>
        <taxon>Lojkania</taxon>
    </lineage>
</organism>
<keyword evidence="2" id="KW-1185">Reference proteome</keyword>
<name>A0A9P4N711_9PLEO</name>
<dbReference type="AlphaFoldDB" id="A0A9P4N711"/>
<sequence>MLRTSSLARSGRNLSHSRLLDGFRNAQYTAPWTSLAILITAGYIDEVPQLSHPTVRATTRLDLSELRANFMYDKTFNSSKSTVRSTNAARANPEFARNPTNPHTHMLAVKRSAVCPVFNAFTGVSLHLVRRTWAIYCAAVNKYI</sequence>
<dbReference type="Proteomes" id="UP000800093">
    <property type="component" value="Unassembled WGS sequence"/>
</dbReference>
<dbReference type="EMBL" id="ML986587">
    <property type="protein sequence ID" value="KAF2268258.1"/>
    <property type="molecule type" value="Genomic_DNA"/>
</dbReference>
<comment type="caution">
    <text evidence="1">The sequence shown here is derived from an EMBL/GenBank/DDBJ whole genome shotgun (WGS) entry which is preliminary data.</text>
</comment>
<proteinExistence type="predicted"/>